<organism evidence="2 3">
    <name type="scientific">Winogradskyella thalassocola</name>
    <dbReference type="NCBI Taxonomy" id="262004"/>
    <lineage>
        <taxon>Bacteria</taxon>
        <taxon>Pseudomonadati</taxon>
        <taxon>Bacteroidota</taxon>
        <taxon>Flavobacteriia</taxon>
        <taxon>Flavobacteriales</taxon>
        <taxon>Flavobacteriaceae</taxon>
        <taxon>Winogradskyella</taxon>
    </lineage>
</organism>
<dbReference type="SUPFAM" id="SSF56784">
    <property type="entry name" value="HAD-like"/>
    <property type="match status" value="1"/>
</dbReference>
<dbReference type="InterPro" id="IPR023299">
    <property type="entry name" value="ATPase_P-typ_cyto_dom_N"/>
</dbReference>
<dbReference type="InterPro" id="IPR036412">
    <property type="entry name" value="HAD-like_sf"/>
</dbReference>
<protein>
    <submittedName>
        <fullName evidence="2">ATPase, P-type (Transporting), HAD superfamily, subfamily IC</fullName>
    </submittedName>
</protein>
<dbReference type="Gene3D" id="3.40.1110.10">
    <property type="entry name" value="Calcium-transporting ATPase, cytoplasmic domain N"/>
    <property type="match status" value="1"/>
</dbReference>
<dbReference type="PANTHER" id="PTHR43520:SF8">
    <property type="entry name" value="P-TYPE CU(+) TRANSPORTER"/>
    <property type="match status" value="1"/>
</dbReference>
<dbReference type="Gene3D" id="3.40.50.1000">
    <property type="entry name" value="HAD superfamily/HAD-like"/>
    <property type="match status" value="1"/>
</dbReference>
<dbReference type="EMBL" id="FNCZ01000009">
    <property type="protein sequence ID" value="SDI28564.1"/>
    <property type="molecule type" value="Genomic_DNA"/>
</dbReference>
<dbReference type="PANTHER" id="PTHR43520">
    <property type="entry name" value="ATP7, ISOFORM B"/>
    <property type="match status" value="1"/>
</dbReference>
<dbReference type="AlphaFoldDB" id="A0A1G8JBA7"/>
<proteinExistence type="predicted"/>
<keyword evidence="1" id="KW-1278">Translocase</keyword>
<reference evidence="3" key="1">
    <citation type="submission" date="2016-10" db="EMBL/GenBank/DDBJ databases">
        <authorList>
            <person name="Varghese N."/>
            <person name="Submissions S."/>
        </authorList>
    </citation>
    <scope>NUCLEOTIDE SEQUENCE [LARGE SCALE GENOMIC DNA]</scope>
    <source>
        <strain evidence="3">DSM 15363</strain>
    </source>
</reference>
<evidence type="ECO:0000313" key="2">
    <source>
        <dbReference type="EMBL" id="SDI28564.1"/>
    </source>
</evidence>
<name>A0A1G8JBA7_9FLAO</name>
<dbReference type="GO" id="GO:0016020">
    <property type="term" value="C:membrane"/>
    <property type="evidence" value="ECO:0007669"/>
    <property type="project" value="TreeGrafter"/>
</dbReference>
<sequence length="180" mass="20004">MAKLVFEVESLSDHLLAKAIANDLKLKYTIDFDNKASNVNAIQGKGIQANYESKKAFIGNVKLMEDSDIKVNDSIHSKMDQLLQNGHAVMLAAFNNEIVGLISGMDLPRKTAISTLLRLKEIGIKYMIMLTGDHQNVGDAIAKQIGLMEAKGNLLPEDKISAIKQLIKRDKKNSHGWRWC</sequence>
<dbReference type="InterPro" id="IPR023214">
    <property type="entry name" value="HAD_sf"/>
</dbReference>
<dbReference type="GO" id="GO:0055070">
    <property type="term" value="P:copper ion homeostasis"/>
    <property type="evidence" value="ECO:0007669"/>
    <property type="project" value="TreeGrafter"/>
</dbReference>
<gene>
    <name evidence="2" type="ORF">SAMN04489796_10937</name>
</gene>
<accession>A0A1G8JBA7</accession>
<dbReference type="GO" id="GO:0005507">
    <property type="term" value="F:copper ion binding"/>
    <property type="evidence" value="ECO:0007669"/>
    <property type="project" value="TreeGrafter"/>
</dbReference>
<evidence type="ECO:0000313" key="3">
    <source>
        <dbReference type="Proteomes" id="UP000199492"/>
    </source>
</evidence>
<evidence type="ECO:0000256" key="1">
    <source>
        <dbReference type="ARBA" id="ARBA00022967"/>
    </source>
</evidence>
<dbReference type="GO" id="GO:0000166">
    <property type="term" value="F:nucleotide binding"/>
    <property type="evidence" value="ECO:0007669"/>
    <property type="project" value="InterPro"/>
</dbReference>
<dbReference type="Pfam" id="PF00702">
    <property type="entry name" value="Hydrolase"/>
    <property type="match status" value="1"/>
</dbReference>
<dbReference type="GO" id="GO:0043682">
    <property type="term" value="F:P-type divalent copper transporter activity"/>
    <property type="evidence" value="ECO:0007669"/>
    <property type="project" value="TreeGrafter"/>
</dbReference>
<keyword evidence="3" id="KW-1185">Reference proteome</keyword>
<dbReference type="Proteomes" id="UP000199492">
    <property type="component" value="Unassembled WGS sequence"/>
</dbReference>
<dbReference type="STRING" id="262004.SAMN04489796_10937"/>